<organism evidence="4 5">
    <name type="scientific">Tessaracoccus flavescens</name>
    <dbReference type="NCBI Taxonomy" id="399497"/>
    <lineage>
        <taxon>Bacteria</taxon>
        <taxon>Bacillati</taxon>
        <taxon>Actinomycetota</taxon>
        <taxon>Actinomycetes</taxon>
        <taxon>Propionibacteriales</taxon>
        <taxon>Propionibacteriaceae</taxon>
        <taxon>Tessaracoccus</taxon>
    </lineage>
</organism>
<proteinExistence type="predicted"/>
<keyword evidence="5" id="KW-1185">Reference proteome</keyword>
<dbReference type="GO" id="GO:0016747">
    <property type="term" value="F:acyltransferase activity, transferring groups other than amino-acyl groups"/>
    <property type="evidence" value="ECO:0007669"/>
    <property type="project" value="InterPro"/>
</dbReference>
<dbReference type="Pfam" id="PF00583">
    <property type="entry name" value="Acetyltransf_1"/>
    <property type="match status" value="1"/>
</dbReference>
<feature type="domain" description="N-acetyltransferase" evidence="3">
    <location>
        <begin position="5"/>
        <end position="171"/>
    </location>
</feature>
<evidence type="ECO:0000313" key="5">
    <source>
        <dbReference type="Proteomes" id="UP000188235"/>
    </source>
</evidence>
<name>A0A1Q2CU77_9ACTN</name>
<dbReference type="KEGG" id="tfa:BW733_01270"/>
<sequence>MSVTDTVRLAMPAEAVDLARIQRRAWSESDALSDAVAATAADEATRAWHEAIVRPPLAHFRVLVALGEAGVVGFAVTGPSGDPDASERTGTIGEFIVDPKHRHKGHGSRLINAAVDTLRTDGYELATMWVQAADDAVRAFLTSGGWEADGAHQEVAVDEEGRHLKLVRLHTDITPA</sequence>
<evidence type="ECO:0000313" key="4">
    <source>
        <dbReference type="EMBL" id="AQP49662.1"/>
    </source>
</evidence>
<protein>
    <submittedName>
        <fullName evidence="4">GNAT family N-acetyltransferase</fullName>
    </submittedName>
</protein>
<reference evidence="4 5" key="1">
    <citation type="journal article" date="2008" name="Int. J. Syst. Evol. Microbiol.">
        <title>Tessaracoccus flavescens sp. nov., isolated from marine sediment.</title>
        <authorList>
            <person name="Lee D.W."/>
            <person name="Lee S.D."/>
        </authorList>
    </citation>
    <scope>NUCLEOTIDE SEQUENCE [LARGE SCALE GENOMIC DNA]</scope>
    <source>
        <strain evidence="4 5">SST-39T</strain>
    </source>
</reference>
<evidence type="ECO:0000256" key="1">
    <source>
        <dbReference type="ARBA" id="ARBA00022679"/>
    </source>
</evidence>
<evidence type="ECO:0000256" key="2">
    <source>
        <dbReference type="ARBA" id="ARBA00023315"/>
    </source>
</evidence>
<gene>
    <name evidence="4" type="ORF">BW733_01270</name>
</gene>
<keyword evidence="1 4" id="KW-0808">Transferase</keyword>
<dbReference type="AlphaFoldDB" id="A0A1Q2CU77"/>
<accession>A0A1Q2CU77</accession>
<dbReference type="InterPro" id="IPR000182">
    <property type="entry name" value="GNAT_dom"/>
</dbReference>
<dbReference type="PANTHER" id="PTHR43072:SF23">
    <property type="entry name" value="UPF0039 PROTEIN C11D3.02C"/>
    <property type="match status" value="1"/>
</dbReference>
<dbReference type="OrthoDB" id="5243635at2"/>
<dbReference type="RefSeq" id="WP_077347176.1">
    <property type="nucleotide sequence ID" value="NZ_CP019607.1"/>
</dbReference>
<dbReference type="Proteomes" id="UP000188235">
    <property type="component" value="Chromosome"/>
</dbReference>
<dbReference type="PANTHER" id="PTHR43072">
    <property type="entry name" value="N-ACETYLTRANSFERASE"/>
    <property type="match status" value="1"/>
</dbReference>
<dbReference type="STRING" id="399497.BW733_01270"/>
<dbReference type="CDD" id="cd04301">
    <property type="entry name" value="NAT_SF"/>
    <property type="match status" value="1"/>
</dbReference>
<dbReference type="SUPFAM" id="SSF55729">
    <property type="entry name" value="Acyl-CoA N-acyltransferases (Nat)"/>
    <property type="match status" value="1"/>
</dbReference>
<dbReference type="PROSITE" id="PS51186">
    <property type="entry name" value="GNAT"/>
    <property type="match status" value="1"/>
</dbReference>
<keyword evidence="2" id="KW-0012">Acyltransferase</keyword>
<dbReference type="Gene3D" id="3.40.630.30">
    <property type="match status" value="1"/>
</dbReference>
<dbReference type="EMBL" id="CP019607">
    <property type="protein sequence ID" value="AQP49662.1"/>
    <property type="molecule type" value="Genomic_DNA"/>
</dbReference>
<dbReference type="InterPro" id="IPR016181">
    <property type="entry name" value="Acyl_CoA_acyltransferase"/>
</dbReference>
<evidence type="ECO:0000259" key="3">
    <source>
        <dbReference type="PROSITE" id="PS51186"/>
    </source>
</evidence>